<feature type="transmembrane region" description="Helical" evidence="7">
    <location>
        <begin position="187"/>
        <end position="205"/>
    </location>
</feature>
<evidence type="ECO:0000256" key="2">
    <source>
        <dbReference type="ARBA" id="ARBA00022475"/>
    </source>
</evidence>
<dbReference type="AlphaFoldDB" id="A0A2V3UKQ0"/>
<reference evidence="8 9" key="1">
    <citation type="submission" date="2018-05" db="EMBL/GenBank/DDBJ databases">
        <title>Genomic Encyclopedia of Type Strains, Phase IV (KMG-IV): sequencing the most valuable type-strain genomes for metagenomic binning, comparative biology and taxonomic classification.</title>
        <authorList>
            <person name="Goeker M."/>
        </authorList>
    </citation>
    <scope>NUCLEOTIDE SEQUENCE [LARGE SCALE GENOMIC DNA]</scope>
    <source>
        <strain evidence="8 9">DSM 6462</strain>
    </source>
</reference>
<feature type="transmembrane region" description="Helical" evidence="7">
    <location>
        <begin position="121"/>
        <end position="143"/>
    </location>
</feature>
<feature type="transmembrane region" description="Helical" evidence="7">
    <location>
        <begin position="236"/>
        <end position="257"/>
    </location>
</feature>
<feature type="transmembrane region" description="Helical" evidence="7">
    <location>
        <begin position="277"/>
        <end position="294"/>
    </location>
</feature>
<comment type="subcellular location">
    <subcellularLocation>
        <location evidence="1">Cell membrane</location>
        <topology evidence="1">Multi-pass membrane protein</topology>
    </subcellularLocation>
</comment>
<feature type="transmembrane region" description="Helical" evidence="7">
    <location>
        <begin position="301"/>
        <end position="319"/>
    </location>
</feature>
<sequence>MQVPQTNAPSRQKQPDSGDGERGPNWAFTCYVLFSFFSMFLVGTGLIVVSWIAIDHTSIALVGQLYFTGSAVSISFSAVGGVLVDRQSRRSMILRSQLLRVIAACTLLAGLQDQAWLTLGLFSFTILSAAGPAISVGAMGGAFQSFFPADKRMNIILRLSIVGQAGFILGSGASGIVLHLWGAQTCIIIFIVIAIALLLLGEYFTRGMSQAPEKTRASFSEDWRAGLRYAFETRHILPLMIGVALLFSVAQMTNTLVPGFVRDTLHAGSDVFGLLEAAWSAGGGLILAVSATLQRRTYKSWLEFLLLALLGLTMIGFSLSQWVSLSVIIYAIMGGLFSLSRALCNGRLLMLTDPAQIGRTQALTAMLTSAIGMAVYLLPTLVTINDISLYYRAWGIAIIALGLGLAAMTSRTGHRARIIRTAPTMHER</sequence>
<feature type="transmembrane region" description="Helical" evidence="7">
    <location>
        <begin position="66"/>
        <end position="85"/>
    </location>
</feature>
<feature type="transmembrane region" description="Helical" evidence="7">
    <location>
        <begin position="31"/>
        <end position="54"/>
    </location>
</feature>
<dbReference type="InterPro" id="IPR036259">
    <property type="entry name" value="MFS_trans_sf"/>
</dbReference>
<protein>
    <submittedName>
        <fullName evidence="8">MFS transporter</fullName>
    </submittedName>
</protein>
<evidence type="ECO:0000256" key="3">
    <source>
        <dbReference type="ARBA" id="ARBA00022692"/>
    </source>
</evidence>
<keyword evidence="9" id="KW-1185">Reference proteome</keyword>
<evidence type="ECO:0000256" key="1">
    <source>
        <dbReference type="ARBA" id="ARBA00004651"/>
    </source>
</evidence>
<evidence type="ECO:0000256" key="4">
    <source>
        <dbReference type="ARBA" id="ARBA00022989"/>
    </source>
</evidence>
<evidence type="ECO:0000313" key="9">
    <source>
        <dbReference type="Proteomes" id="UP000248021"/>
    </source>
</evidence>
<dbReference type="OrthoDB" id="8410684at2"/>
<dbReference type="GO" id="GO:0022857">
    <property type="term" value="F:transmembrane transporter activity"/>
    <property type="evidence" value="ECO:0007669"/>
    <property type="project" value="InterPro"/>
</dbReference>
<evidence type="ECO:0000313" key="8">
    <source>
        <dbReference type="EMBL" id="PXW64874.1"/>
    </source>
</evidence>
<feature type="transmembrane region" description="Helical" evidence="7">
    <location>
        <begin position="390"/>
        <end position="410"/>
    </location>
</feature>
<evidence type="ECO:0000256" key="7">
    <source>
        <dbReference type="SAM" id="Phobius"/>
    </source>
</evidence>
<dbReference type="PANTHER" id="PTHR23513:SF11">
    <property type="entry name" value="STAPHYLOFERRIN A TRANSPORTER"/>
    <property type="match status" value="1"/>
</dbReference>
<feature type="transmembrane region" description="Helical" evidence="7">
    <location>
        <begin position="97"/>
        <end position="115"/>
    </location>
</feature>
<evidence type="ECO:0000256" key="5">
    <source>
        <dbReference type="ARBA" id="ARBA00023136"/>
    </source>
</evidence>
<comment type="caution">
    <text evidence="8">The sequence shown here is derived from an EMBL/GenBank/DDBJ whole genome shotgun (WGS) entry which is preliminary data.</text>
</comment>
<feature type="compositionally biased region" description="Polar residues" evidence="6">
    <location>
        <begin position="1"/>
        <end position="12"/>
    </location>
</feature>
<dbReference type="Gene3D" id="1.20.1250.20">
    <property type="entry name" value="MFS general substrate transporter like domains"/>
    <property type="match status" value="1"/>
</dbReference>
<keyword evidence="3 7" id="KW-0812">Transmembrane</keyword>
<dbReference type="PANTHER" id="PTHR23513">
    <property type="entry name" value="INTEGRAL MEMBRANE EFFLUX PROTEIN-RELATED"/>
    <property type="match status" value="1"/>
</dbReference>
<dbReference type="Pfam" id="PF07690">
    <property type="entry name" value="MFS_1"/>
    <property type="match status" value="1"/>
</dbReference>
<dbReference type="InterPro" id="IPR011701">
    <property type="entry name" value="MFS"/>
</dbReference>
<dbReference type="RefSeq" id="WP_110372899.1">
    <property type="nucleotide sequence ID" value="NZ_JAHBRY010000001.1"/>
</dbReference>
<organism evidence="8 9">
    <name type="scientific">Chelatococcus asaccharovorans</name>
    <dbReference type="NCBI Taxonomy" id="28210"/>
    <lineage>
        <taxon>Bacteria</taxon>
        <taxon>Pseudomonadati</taxon>
        <taxon>Pseudomonadota</taxon>
        <taxon>Alphaproteobacteria</taxon>
        <taxon>Hyphomicrobiales</taxon>
        <taxon>Chelatococcaceae</taxon>
        <taxon>Chelatococcus</taxon>
    </lineage>
</organism>
<feature type="region of interest" description="Disordered" evidence="6">
    <location>
        <begin position="1"/>
        <end position="21"/>
    </location>
</feature>
<dbReference type="EMBL" id="QJJK01000001">
    <property type="protein sequence ID" value="PXW64874.1"/>
    <property type="molecule type" value="Genomic_DNA"/>
</dbReference>
<proteinExistence type="predicted"/>
<dbReference type="GO" id="GO:0005886">
    <property type="term" value="C:plasma membrane"/>
    <property type="evidence" value="ECO:0007669"/>
    <property type="project" value="UniProtKB-SubCell"/>
</dbReference>
<evidence type="ECO:0000256" key="6">
    <source>
        <dbReference type="SAM" id="MobiDB-lite"/>
    </source>
</evidence>
<accession>A0A2V3UKQ0</accession>
<name>A0A2V3UKQ0_9HYPH</name>
<gene>
    <name evidence="8" type="ORF">C7450_101634</name>
</gene>
<keyword evidence="4 7" id="KW-1133">Transmembrane helix</keyword>
<keyword evidence="2" id="KW-1003">Cell membrane</keyword>
<dbReference type="Proteomes" id="UP000248021">
    <property type="component" value="Unassembled WGS sequence"/>
</dbReference>
<keyword evidence="5 7" id="KW-0472">Membrane</keyword>
<dbReference type="SUPFAM" id="SSF103473">
    <property type="entry name" value="MFS general substrate transporter"/>
    <property type="match status" value="1"/>
</dbReference>
<feature type="transmembrane region" description="Helical" evidence="7">
    <location>
        <begin position="155"/>
        <end position="181"/>
    </location>
</feature>
<feature type="transmembrane region" description="Helical" evidence="7">
    <location>
        <begin position="325"/>
        <end position="344"/>
    </location>
</feature>
<feature type="transmembrane region" description="Helical" evidence="7">
    <location>
        <begin position="365"/>
        <end position="384"/>
    </location>
</feature>